<keyword evidence="1" id="KW-0472">Membrane</keyword>
<evidence type="ECO:0000256" key="1">
    <source>
        <dbReference type="SAM" id="Phobius"/>
    </source>
</evidence>
<feature type="transmembrane region" description="Helical" evidence="1">
    <location>
        <begin position="135"/>
        <end position="154"/>
    </location>
</feature>
<dbReference type="AlphaFoldDB" id="A0A6J7TWS8"/>
<evidence type="ECO:0000313" key="3">
    <source>
        <dbReference type="EMBL" id="CAB5057925.1"/>
    </source>
</evidence>
<dbReference type="Pfam" id="PF01757">
    <property type="entry name" value="Acyl_transf_3"/>
    <property type="match status" value="1"/>
</dbReference>
<dbReference type="InterPro" id="IPR050879">
    <property type="entry name" value="Acyltransferase_3"/>
</dbReference>
<accession>A0A6J7TWS8</accession>
<feature type="transmembrane region" description="Helical" evidence="1">
    <location>
        <begin position="12"/>
        <end position="29"/>
    </location>
</feature>
<dbReference type="EMBL" id="CAFBQS010000004">
    <property type="protein sequence ID" value="CAB5057925.1"/>
    <property type="molecule type" value="Genomic_DNA"/>
</dbReference>
<dbReference type="InterPro" id="IPR002656">
    <property type="entry name" value="Acyl_transf_3_dom"/>
</dbReference>
<feature type="transmembrane region" description="Helical" evidence="1">
    <location>
        <begin position="49"/>
        <end position="69"/>
    </location>
</feature>
<dbReference type="GO" id="GO:0016747">
    <property type="term" value="F:acyltransferase activity, transferring groups other than amino-acyl groups"/>
    <property type="evidence" value="ECO:0007669"/>
    <property type="project" value="InterPro"/>
</dbReference>
<organism evidence="3">
    <name type="scientific">freshwater metagenome</name>
    <dbReference type="NCBI Taxonomy" id="449393"/>
    <lineage>
        <taxon>unclassified sequences</taxon>
        <taxon>metagenomes</taxon>
        <taxon>ecological metagenomes</taxon>
    </lineage>
</organism>
<feature type="transmembrane region" description="Helical" evidence="1">
    <location>
        <begin position="90"/>
        <end position="108"/>
    </location>
</feature>
<feature type="transmembrane region" description="Helical" evidence="1">
    <location>
        <begin position="212"/>
        <end position="230"/>
    </location>
</feature>
<feature type="transmembrane region" description="Helical" evidence="1">
    <location>
        <begin position="308"/>
        <end position="326"/>
    </location>
</feature>
<evidence type="ECO:0000259" key="2">
    <source>
        <dbReference type="Pfam" id="PF01757"/>
    </source>
</evidence>
<feature type="domain" description="Acyltransferase 3" evidence="2">
    <location>
        <begin position="10"/>
        <end position="324"/>
    </location>
</feature>
<feature type="transmembrane region" description="Helical" evidence="1">
    <location>
        <begin position="161"/>
        <end position="179"/>
    </location>
</feature>
<proteinExistence type="predicted"/>
<protein>
    <submittedName>
        <fullName evidence="3">Unannotated protein</fullName>
    </submittedName>
</protein>
<keyword evidence="1" id="KW-0812">Transmembrane</keyword>
<keyword evidence="1" id="KW-1133">Transmembrane helix</keyword>
<name>A0A6J7TWS8_9ZZZZ</name>
<feature type="transmembrane region" description="Helical" evidence="1">
    <location>
        <begin position="271"/>
        <end position="288"/>
    </location>
</feature>
<feature type="transmembrane region" description="Helical" evidence="1">
    <location>
        <begin position="242"/>
        <end position="264"/>
    </location>
</feature>
<dbReference type="PANTHER" id="PTHR23028:SF53">
    <property type="entry name" value="ACYL_TRANSF_3 DOMAIN-CONTAINING PROTEIN"/>
    <property type="match status" value="1"/>
</dbReference>
<sequence>MENINKSRLEYIDALRVVGALVVILFHYFSNGISSGLVTSIELTPFAEIAKYGYLGVQLFFAVSGYLILMSTNRSAWQFAKGRIKRIYPLYWMAIIVITGITFLPTLSKTQPDFVQFLASITMFPTAFDQGWIDGAHWFMLVEIQLYFFIFVALKLGVGKYLPTIFPIWSIIIFTWYLFDLNRFNIWYLYGPFSFICGGAIIYSIKQWGWTPLRIVGLLAAIGGGLYSRVGSLKRLSDIRNTQYSATVVTLLVLIIFGLLLLTLLPKVSNLHIPGVVFLGAMTYPLFLIHGRLGYMSLERFANEQNKYFIYALLIILAISMAYLMLRLDRRIQKILNRF</sequence>
<feature type="transmembrane region" description="Helical" evidence="1">
    <location>
        <begin position="185"/>
        <end position="205"/>
    </location>
</feature>
<reference evidence="3" key="1">
    <citation type="submission" date="2020-05" db="EMBL/GenBank/DDBJ databases">
        <authorList>
            <person name="Chiriac C."/>
            <person name="Salcher M."/>
            <person name="Ghai R."/>
            <person name="Kavagutti S V."/>
        </authorList>
    </citation>
    <scope>NUCLEOTIDE SEQUENCE</scope>
</reference>
<gene>
    <name evidence="3" type="ORF">UFOPK4366_00061</name>
</gene>
<dbReference type="GO" id="GO:0000271">
    <property type="term" value="P:polysaccharide biosynthetic process"/>
    <property type="evidence" value="ECO:0007669"/>
    <property type="project" value="TreeGrafter"/>
</dbReference>
<dbReference type="GO" id="GO:0016020">
    <property type="term" value="C:membrane"/>
    <property type="evidence" value="ECO:0007669"/>
    <property type="project" value="TreeGrafter"/>
</dbReference>
<dbReference type="PANTHER" id="PTHR23028">
    <property type="entry name" value="ACETYLTRANSFERASE"/>
    <property type="match status" value="1"/>
</dbReference>